<evidence type="ECO:0000313" key="3">
    <source>
        <dbReference type="EMBL" id="GEY05719.1"/>
    </source>
</evidence>
<dbReference type="SUPFAM" id="SSF56672">
    <property type="entry name" value="DNA/RNA polymerases"/>
    <property type="match status" value="1"/>
</dbReference>
<dbReference type="InterPro" id="IPR013103">
    <property type="entry name" value="RVT_2"/>
</dbReference>
<feature type="domain" description="Reverse transcriptase Ty1/copia-type" evidence="2">
    <location>
        <begin position="83"/>
        <end position="180"/>
    </location>
</feature>
<comment type="caution">
    <text evidence="3">The sequence shown here is derived from an EMBL/GenBank/DDBJ whole genome shotgun (WGS) entry which is preliminary data.</text>
</comment>
<gene>
    <name evidence="3" type="ORF">Tci_377693</name>
</gene>
<accession>A0A699HE35</accession>
<sequence length="1248" mass="144026">MIKNKNFHEASIADDIFCETQSAVIPQDVEEDNIDIEVAHMRNDPLFGVPILEVTSAQSSSTISPHTIIEAMQEELNEFELLKVWELVPRSDKVMVITLKWIYKVKLDELGGILKNKACLVSQGYRQEEGIDFEEFFASVARLEAIWIFLAYAAHKNMIVYQMDVKTAFLNGLVYPTLFICRNDNDLLLVQIYVDDIIFAASTPELCDLFANLMCSKFKMSMMGKISFFLGLQISQSTRGIFINQSKYALESLKKYGFESCDLVDTPMVEKSKLDEDKEGKVVDLLHYRGMIGTLLYLTASRPDLQFAICVCARYQAWPTEKHVHAVKRIFRYLRGTIHRGLWYLKDSSVALTAFADADHAGFQDTHRSTSVLLPYAAIMSNTLGLSISTLDTTLSREQVENGVIELYFVNTEYQLADLFTKALGRYRIEFLINKLGMRSFTPETLKQLMDEVDETMDTTIDQQVAMDKALVPHAQRLRIGRRNFRLLSDIKSKESTLQLVYDVLRMCPFFKAFLVAADVPEIYMQEFWATATVHHHAIRFKMDNKKHIVNLESFRDILHICPRVHGQSFIEPLFEKEILAFIRFLGHSDGDEEDDGDDDGEEGDDDDDNQEVVRDDDKDDEKDDEKEGGDDEQEYDEETKDEESFDPIPKTPENSKDEGNGEEDFGLNVGREEVSAIPEIVQRYMDQRMNEAVQVAVQLQFDKLREESQKENDEFLKTIDENMQNIIKEKVKEQVKTSYAVAADLSEMELKKILIEKMEGNMSIQRSDEQRNLYKALVEAYESDKIILDTYRETVTLKRRRDDDADKDEEPSAGPDRGSKRRREGKEPESASAPTETATKSPGSIQPWISKLAKQTDSRSSFNELVDTSLDFSNFLINRLKVDALTSQLLAGPTYELMKGSCKSLVELEYHLDEVFKATIDQLDWVNPEGQQYPHNLLKPLPLIPNNQGRHVIPFEHFINNDLEYLRRGASSRKYTTSITKTKVADYGHIKWIEDLVPRTMWIEEPIGYDKHALWGVSHWGHKHQQFYGFAVNRESARDVYFKRRIIVVTELKIVEWNNYKYLDWITVRRDDDKLYRFMEGDFKRLRIQDIENMLLLLVQGKLTNLTVEERFGFNNKDKKNRLMRIDELHKFNDGTLTDVRTTLDDRLKGIRMQYLPQLIWRKSDKDRATAMIQVIDKRLKTRRIMRSLERFVGGRMSILTDLQVTPTKPGRMTKPYSSHRFIANCFNAGNLKMGVKVPGSSGLTSS</sequence>
<dbReference type="PANTHER" id="PTHR11439:SF483">
    <property type="entry name" value="PEPTIDE SYNTHASE GLIP-LIKE, PUTATIVE (AFU_ORTHOLOGUE AFUA_3G12920)-RELATED"/>
    <property type="match status" value="1"/>
</dbReference>
<feature type="domain" description="Reverse transcriptase Ty1/copia-type" evidence="2">
    <location>
        <begin position="182"/>
        <end position="269"/>
    </location>
</feature>
<evidence type="ECO:0000259" key="2">
    <source>
        <dbReference type="Pfam" id="PF07727"/>
    </source>
</evidence>
<dbReference type="InterPro" id="IPR043502">
    <property type="entry name" value="DNA/RNA_pol_sf"/>
</dbReference>
<reference evidence="3" key="1">
    <citation type="journal article" date="2019" name="Sci. Rep.">
        <title>Draft genome of Tanacetum cinerariifolium, the natural source of mosquito coil.</title>
        <authorList>
            <person name="Yamashiro T."/>
            <person name="Shiraishi A."/>
            <person name="Satake H."/>
            <person name="Nakayama K."/>
        </authorList>
    </citation>
    <scope>NUCLEOTIDE SEQUENCE</scope>
</reference>
<organism evidence="3">
    <name type="scientific">Tanacetum cinerariifolium</name>
    <name type="common">Dalmatian daisy</name>
    <name type="synonym">Chrysanthemum cinerariifolium</name>
    <dbReference type="NCBI Taxonomy" id="118510"/>
    <lineage>
        <taxon>Eukaryota</taxon>
        <taxon>Viridiplantae</taxon>
        <taxon>Streptophyta</taxon>
        <taxon>Embryophyta</taxon>
        <taxon>Tracheophyta</taxon>
        <taxon>Spermatophyta</taxon>
        <taxon>Magnoliopsida</taxon>
        <taxon>eudicotyledons</taxon>
        <taxon>Gunneridae</taxon>
        <taxon>Pentapetalae</taxon>
        <taxon>asterids</taxon>
        <taxon>campanulids</taxon>
        <taxon>Asterales</taxon>
        <taxon>Asteraceae</taxon>
        <taxon>Asteroideae</taxon>
        <taxon>Anthemideae</taxon>
        <taxon>Anthemidinae</taxon>
        <taxon>Tanacetum</taxon>
    </lineage>
</organism>
<dbReference type="Pfam" id="PF07727">
    <property type="entry name" value="RVT_2"/>
    <property type="match status" value="2"/>
</dbReference>
<protein>
    <submittedName>
        <fullName evidence="3">Retrotransposon protein, putative, unclassified</fullName>
    </submittedName>
</protein>
<evidence type="ECO:0000256" key="1">
    <source>
        <dbReference type="SAM" id="MobiDB-lite"/>
    </source>
</evidence>
<dbReference type="PANTHER" id="PTHR11439">
    <property type="entry name" value="GAG-POL-RELATED RETROTRANSPOSON"/>
    <property type="match status" value="1"/>
</dbReference>
<name>A0A699HE35_TANCI</name>
<feature type="region of interest" description="Disordered" evidence="1">
    <location>
        <begin position="590"/>
        <end position="672"/>
    </location>
</feature>
<feature type="compositionally biased region" description="Polar residues" evidence="1">
    <location>
        <begin position="833"/>
        <end position="845"/>
    </location>
</feature>
<proteinExistence type="predicted"/>
<feature type="region of interest" description="Disordered" evidence="1">
    <location>
        <begin position="801"/>
        <end position="848"/>
    </location>
</feature>
<dbReference type="EMBL" id="BKCJ010148669">
    <property type="protein sequence ID" value="GEY05719.1"/>
    <property type="molecule type" value="Genomic_DNA"/>
</dbReference>
<feature type="compositionally biased region" description="Acidic residues" evidence="1">
    <location>
        <begin position="618"/>
        <end position="646"/>
    </location>
</feature>
<dbReference type="AlphaFoldDB" id="A0A699HE35"/>
<feature type="compositionally biased region" description="Acidic residues" evidence="1">
    <location>
        <begin position="591"/>
        <end position="611"/>
    </location>
</feature>